<proteinExistence type="predicted"/>
<dbReference type="PROSITE" id="PS51459">
    <property type="entry name" value="FIDO"/>
    <property type="match status" value="1"/>
</dbReference>
<reference evidence="3" key="1">
    <citation type="journal article" date="2019" name="Int. J. Syst. Evol. Microbiol.">
        <title>The Global Catalogue of Microorganisms (GCM) 10K type strain sequencing project: providing services to taxonomists for standard genome sequencing and annotation.</title>
        <authorList>
            <consortium name="The Broad Institute Genomics Platform"/>
            <consortium name="The Broad Institute Genome Sequencing Center for Infectious Disease"/>
            <person name="Wu L."/>
            <person name="Ma J."/>
        </authorList>
    </citation>
    <scope>NUCLEOTIDE SEQUENCE [LARGE SCALE GENOMIC DNA]</scope>
    <source>
        <strain evidence="3">CGMCC 1.6784</strain>
    </source>
</reference>
<dbReference type="PANTHER" id="PTHR39426">
    <property type="entry name" value="HOMOLOGY TO DEATH-ON-CURING PROTEIN OF PHAGE P1"/>
    <property type="match status" value="1"/>
</dbReference>
<dbReference type="NCBIfam" id="TIGR01550">
    <property type="entry name" value="DOC_P1"/>
    <property type="match status" value="1"/>
</dbReference>
<dbReference type="Proteomes" id="UP000605099">
    <property type="component" value="Unassembled WGS sequence"/>
</dbReference>
<name>A0ABQ2K2R7_9SPHN</name>
<keyword evidence="3" id="KW-1185">Reference proteome</keyword>
<sequence length="144" mass="15681">MAGEAPPPPPSHEDEGAPERIEPVWLEVELALAIHDRQLAEHGGGAGLRDAGALESALARPVNKWTYGEDDCCVLAAAYAYGIARNHPFADGNKRTAWVFARLFLRLNGQSISFTPREAIEMVMALAAGELTEEALADWFRARL</sequence>
<dbReference type="PANTHER" id="PTHR39426:SF1">
    <property type="entry name" value="HOMOLOGY TO DEATH-ON-CURING PROTEIN OF PHAGE P1"/>
    <property type="match status" value="1"/>
</dbReference>
<organism evidence="2 3">
    <name type="scientific">Novosphingobium indicum</name>
    <dbReference type="NCBI Taxonomy" id="462949"/>
    <lineage>
        <taxon>Bacteria</taxon>
        <taxon>Pseudomonadati</taxon>
        <taxon>Pseudomonadota</taxon>
        <taxon>Alphaproteobacteria</taxon>
        <taxon>Sphingomonadales</taxon>
        <taxon>Sphingomonadaceae</taxon>
        <taxon>Novosphingobium</taxon>
    </lineage>
</organism>
<dbReference type="Gene3D" id="1.20.120.1870">
    <property type="entry name" value="Fic/DOC protein, Fido domain"/>
    <property type="match status" value="1"/>
</dbReference>
<evidence type="ECO:0000313" key="3">
    <source>
        <dbReference type="Proteomes" id="UP000605099"/>
    </source>
</evidence>
<protein>
    <submittedName>
        <fullName evidence="2">Death-on-curing protein</fullName>
    </submittedName>
</protein>
<accession>A0ABQ2K2R7</accession>
<feature type="domain" description="Fido" evidence="1">
    <location>
        <begin position="26"/>
        <end position="142"/>
    </location>
</feature>
<dbReference type="InterPro" id="IPR003812">
    <property type="entry name" value="Fido"/>
</dbReference>
<comment type="caution">
    <text evidence="2">The sequence shown here is derived from an EMBL/GenBank/DDBJ whole genome shotgun (WGS) entry which is preliminary data.</text>
</comment>
<dbReference type="EMBL" id="BMLK01000079">
    <property type="protein sequence ID" value="GGN63313.1"/>
    <property type="molecule type" value="Genomic_DNA"/>
</dbReference>
<gene>
    <name evidence="2" type="ORF">GCM10011349_47760</name>
</gene>
<evidence type="ECO:0000259" key="1">
    <source>
        <dbReference type="PROSITE" id="PS51459"/>
    </source>
</evidence>
<evidence type="ECO:0000313" key="2">
    <source>
        <dbReference type="EMBL" id="GGN63313.1"/>
    </source>
</evidence>
<dbReference type="PIRSF" id="PIRSF018297">
    <property type="entry name" value="Doc"/>
    <property type="match status" value="1"/>
</dbReference>
<dbReference type="InterPro" id="IPR053737">
    <property type="entry name" value="Type_II_TA_Toxin"/>
</dbReference>
<dbReference type="Pfam" id="PF02661">
    <property type="entry name" value="Fic"/>
    <property type="match status" value="1"/>
</dbReference>
<dbReference type="InterPro" id="IPR006440">
    <property type="entry name" value="Doc"/>
</dbReference>
<dbReference type="SUPFAM" id="SSF140931">
    <property type="entry name" value="Fic-like"/>
    <property type="match status" value="1"/>
</dbReference>
<dbReference type="InterPro" id="IPR036597">
    <property type="entry name" value="Fido-like_dom_sf"/>
</dbReference>